<evidence type="ECO:0000256" key="5">
    <source>
        <dbReference type="ARBA" id="ARBA00022729"/>
    </source>
</evidence>
<name>A0A1W6NYB2_9RHOB</name>
<keyword evidence="7 8" id="KW-0408">Iron</keyword>
<dbReference type="OrthoDB" id="9794322at2"/>
<keyword evidence="3 8" id="KW-0349">Heme</keyword>
<dbReference type="GO" id="GO:0046872">
    <property type="term" value="F:metal ion binding"/>
    <property type="evidence" value="ECO:0007669"/>
    <property type="project" value="UniProtKB-KW"/>
</dbReference>
<dbReference type="GO" id="GO:0020037">
    <property type="term" value="F:heme binding"/>
    <property type="evidence" value="ECO:0007669"/>
    <property type="project" value="InterPro"/>
</dbReference>
<dbReference type="SUPFAM" id="SSF46626">
    <property type="entry name" value="Cytochrome c"/>
    <property type="match status" value="1"/>
</dbReference>
<dbReference type="Proteomes" id="UP000242447">
    <property type="component" value="Chromosome"/>
</dbReference>
<gene>
    <name evidence="11" type="primary">exaA</name>
    <name evidence="11" type="ORF">BVG79_00894</name>
</gene>
<evidence type="ECO:0000313" key="11">
    <source>
        <dbReference type="EMBL" id="ARO14246.1"/>
    </source>
</evidence>
<dbReference type="RefSeq" id="WP_085785826.1">
    <property type="nucleotide sequence ID" value="NZ_CP019937.1"/>
</dbReference>
<evidence type="ECO:0000256" key="7">
    <source>
        <dbReference type="ARBA" id="ARBA00023004"/>
    </source>
</evidence>
<dbReference type="InterPro" id="IPR002372">
    <property type="entry name" value="PQQ_rpt_dom"/>
</dbReference>
<keyword evidence="6 11" id="KW-0560">Oxidoreductase</keyword>
<proteinExistence type="inferred from homology"/>
<evidence type="ECO:0000259" key="10">
    <source>
        <dbReference type="PROSITE" id="PS51007"/>
    </source>
</evidence>
<evidence type="ECO:0000256" key="8">
    <source>
        <dbReference type="PROSITE-ProRule" id="PRU00433"/>
    </source>
</evidence>
<dbReference type="KEGG" id="kro:BVG79_00894"/>
<protein>
    <submittedName>
        <fullName evidence="11">Alcohol dehydrogenase (Cytochrome c)</fullName>
        <ecNumber evidence="11">1.1.2.8</ecNumber>
    </submittedName>
</protein>
<dbReference type="PANTHER" id="PTHR32303">
    <property type="entry name" value="QUINOPROTEIN ALCOHOL DEHYDROGENASE (CYTOCHROME C)"/>
    <property type="match status" value="1"/>
</dbReference>
<dbReference type="InterPro" id="IPR011047">
    <property type="entry name" value="Quinoprotein_ADH-like_sf"/>
</dbReference>
<evidence type="ECO:0000313" key="12">
    <source>
        <dbReference type="Proteomes" id="UP000242447"/>
    </source>
</evidence>
<dbReference type="SUPFAM" id="SSF50998">
    <property type="entry name" value="Quinoprotein alcohol dehydrogenase-like"/>
    <property type="match status" value="1"/>
</dbReference>
<feature type="signal peptide" evidence="9">
    <location>
        <begin position="1"/>
        <end position="25"/>
    </location>
</feature>
<dbReference type="EMBL" id="CP019937">
    <property type="protein sequence ID" value="ARO14246.1"/>
    <property type="molecule type" value="Genomic_DNA"/>
</dbReference>
<comment type="similarity">
    <text evidence="2">Belongs to the bacterial PQQ dehydrogenase family.</text>
</comment>
<dbReference type="GO" id="GO:0009055">
    <property type="term" value="F:electron transfer activity"/>
    <property type="evidence" value="ECO:0007669"/>
    <property type="project" value="InterPro"/>
</dbReference>
<sequence>MKSSFLLRASAAIVPMVVAAGAAQAADGFFTAEQVANGKELYDARCSVCHAQSIRDSYANSSATAALIVESIVSNGMPLDNPGGLPAQDYVDIAGYILNHNGMALGDEVLAGSAAVQVAAIGADPADIANVVLEEVVDDTPQREYSPVTSEMILDPNPAEWLQWRRTVDNQGHSPLDLINRDTVGDLELAWAYPMGVPGLQEVAPIVHDGIMFLATNQNNVMAVDAVTGDTIWMYTHQRPEFEGAYHSRQAERQKNSVALWDDSVILTTVDGKLISLNALTGQKEWEFQVMDWEKGYSYTAGPLIADGKIFTGTSGCSIAGTNGGCYITAHNADTGEEIWRFNTIDDPNNPLVDESWGGVPAENRWGATPWATASYDAELNMVYYGTGMPIPYSEHTRGTGEGSALYTNSTLALDADTGELKWYYQHMPRDNYDLDSPFERIIIEEEIDGEMRKLVVSTPGKNGITFALDAATGEFVWSKETIYQNVIDSIDQETGEITLNLDTIPSEIGEEKLFCPTFNGGRLWQATAYSPDTGMFYLPAANLCQTITPLAFEMAASGETMGMANTGPQQLAPGHDNVGSLFALNVVDGSDAFEVEQPARFSSSVLATGGGLIFVGDANRWVYAMNDETGEVLWSQRLHAPIGGYPMTYEIDGVQYVAIPAGQSATTQVALTPGMSLPPITGANMLYIFRLPS</sequence>
<dbReference type="STRING" id="92947.BVG79_00894"/>
<keyword evidence="4 8" id="KW-0479">Metal-binding</keyword>
<dbReference type="InterPro" id="IPR036909">
    <property type="entry name" value="Cyt_c-like_dom_sf"/>
</dbReference>
<feature type="chain" id="PRO_5012099899" evidence="9">
    <location>
        <begin position="26"/>
        <end position="694"/>
    </location>
</feature>
<evidence type="ECO:0000256" key="2">
    <source>
        <dbReference type="ARBA" id="ARBA00008156"/>
    </source>
</evidence>
<dbReference type="EC" id="1.1.2.8" evidence="11"/>
<organism evidence="11 12">
    <name type="scientific">Ketogulonicigenium robustum</name>
    <dbReference type="NCBI Taxonomy" id="92947"/>
    <lineage>
        <taxon>Bacteria</taxon>
        <taxon>Pseudomonadati</taxon>
        <taxon>Pseudomonadota</taxon>
        <taxon>Alphaproteobacteria</taxon>
        <taxon>Rhodobacterales</taxon>
        <taxon>Roseobacteraceae</taxon>
        <taxon>Ketogulonicigenium</taxon>
    </lineage>
</organism>
<feature type="domain" description="Cytochrome c" evidence="10">
    <location>
        <begin position="33"/>
        <end position="101"/>
    </location>
</feature>
<evidence type="ECO:0000256" key="3">
    <source>
        <dbReference type="ARBA" id="ARBA00022617"/>
    </source>
</evidence>
<dbReference type="PROSITE" id="PS51007">
    <property type="entry name" value="CYTC"/>
    <property type="match status" value="1"/>
</dbReference>
<dbReference type="InterPro" id="IPR018391">
    <property type="entry name" value="PQQ_b-propeller_rpt"/>
</dbReference>
<dbReference type="SMART" id="SM00564">
    <property type="entry name" value="PQQ"/>
    <property type="match status" value="6"/>
</dbReference>
<dbReference type="AlphaFoldDB" id="A0A1W6NYB2"/>
<dbReference type="Pfam" id="PF01011">
    <property type="entry name" value="PQQ"/>
    <property type="match status" value="2"/>
</dbReference>
<evidence type="ECO:0000256" key="1">
    <source>
        <dbReference type="ARBA" id="ARBA00001931"/>
    </source>
</evidence>
<evidence type="ECO:0000256" key="6">
    <source>
        <dbReference type="ARBA" id="ARBA00023002"/>
    </source>
</evidence>
<evidence type="ECO:0000256" key="9">
    <source>
        <dbReference type="SAM" id="SignalP"/>
    </source>
</evidence>
<accession>A0A1W6NYB2</accession>
<evidence type="ECO:0000256" key="4">
    <source>
        <dbReference type="ARBA" id="ARBA00022723"/>
    </source>
</evidence>
<keyword evidence="12" id="KW-1185">Reference proteome</keyword>
<dbReference type="Gene3D" id="2.140.10.10">
    <property type="entry name" value="Quinoprotein alcohol dehydrogenase-like superfamily"/>
    <property type="match status" value="1"/>
</dbReference>
<reference evidence="11 12" key="1">
    <citation type="submission" date="2017-02" db="EMBL/GenBank/DDBJ databases">
        <title>Ketogulonicigenium robustum SPU B003 Genome sequencing and assembly.</title>
        <authorList>
            <person name="Li Y."/>
            <person name="Liu L."/>
            <person name="Wang C."/>
            <person name="Zhang M."/>
            <person name="Zhang T."/>
            <person name="Zhang Y."/>
        </authorList>
    </citation>
    <scope>NUCLEOTIDE SEQUENCE [LARGE SCALE GENOMIC DNA]</scope>
    <source>
        <strain evidence="11 12">SPU_B003</strain>
    </source>
</reference>
<dbReference type="GO" id="GO:0052934">
    <property type="term" value="F:alcohol dehydrogenase (cytochrome c) activity"/>
    <property type="evidence" value="ECO:0007669"/>
    <property type="project" value="UniProtKB-EC"/>
</dbReference>
<keyword evidence="5 9" id="KW-0732">Signal</keyword>
<comment type="cofactor">
    <cofactor evidence="1">
        <name>pyrroloquinoline quinone</name>
        <dbReference type="ChEBI" id="CHEBI:58442"/>
    </cofactor>
</comment>
<dbReference type="InterPro" id="IPR009056">
    <property type="entry name" value="Cyt_c-like_dom"/>
</dbReference>